<dbReference type="GO" id="GO:0020037">
    <property type="term" value="F:heme binding"/>
    <property type="evidence" value="ECO:0007669"/>
    <property type="project" value="InterPro"/>
</dbReference>
<dbReference type="CDD" id="cd08168">
    <property type="entry name" value="Cytochrom_C3"/>
    <property type="match status" value="1"/>
</dbReference>
<feature type="domain" description="Class III cytochrome C" evidence="6">
    <location>
        <begin position="40"/>
        <end position="109"/>
    </location>
</feature>
<evidence type="ECO:0000259" key="6">
    <source>
        <dbReference type="Pfam" id="PF02085"/>
    </source>
</evidence>
<evidence type="ECO:0000313" key="8">
    <source>
        <dbReference type="Proteomes" id="UP000190027"/>
    </source>
</evidence>
<evidence type="ECO:0000313" key="7">
    <source>
        <dbReference type="EMBL" id="SKA84869.1"/>
    </source>
</evidence>
<dbReference type="Pfam" id="PF02085">
    <property type="entry name" value="Cytochrom_CIII"/>
    <property type="match status" value="1"/>
</dbReference>
<dbReference type="GO" id="GO:0009055">
    <property type="term" value="F:electron transfer activity"/>
    <property type="evidence" value="ECO:0007669"/>
    <property type="project" value="InterPro"/>
</dbReference>
<accession>A0A1T4X615</accession>
<dbReference type="Proteomes" id="UP000190027">
    <property type="component" value="Unassembled WGS sequence"/>
</dbReference>
<gene>
    <name evidence="7" type="ORF">SAMN02745704_01830</name>
</gene>
<keyword evidence="1" id="KW-0813">Transport</keyword>
<keyword evidence="8" id="KW-1185">Reference proteome</keyword>
<evidence type="ECO:0000256" key="4">
    <source>
        <dbReference type="ARBA" id="ARBA00022982"/>
    </source>
</evidence>
<sequence length="158" mass="17214">MNRHMLILLAVTWALFAASVTGYLVRTEESDPPARVFLENTGGRVVFAHAGHVADYGLECVECHHDDTGAEQPVPCGVCHPKAFDDSFRGGHFAAFSDRSHCLRCHASDPDVETPAERPDPEWIPVRTDAFHEQCLGCHESMGGPVGEDACDQCHAGM</sequence>
<reference evidence="7 8" key="1">
    <citation type="submission" date="2017-02" db="EMBL/GenBank/DDBJ databases">
        <authorList>
            <person name="Peterson S.W."/>
        </authorList>
    </citation>
    <scope>NUCLEOTIDE SEQUENCE [LARGE SCALE GENOMIC DNA]</scope>
    <source>
        <strain evidence="7 8">DSM 16080</strain>
    </source>
</reference>
<dbReference type="EMBL" id="FUYC01000007">
    <property type="protein sequence ID" value="SKA84869.1"/>
    <property type="molecule type" value="Genomic_DNA"/>
</dbReference>
<dbReference type="SUPFAM" id="SSF48695">
    <property type="entry name" value="Multiheme cytochromes"/>
    <property type="match status" value="1"/>
</dbReference>
<proteinExistence type="predicted"/>
<dbReference type="STRING" id="1121449.SAMN02745704_01830"/>
<name>A0A1T4X615_9BACT</name>
<evidence type="ECO:0000256" key="5">
    <source>
        <dbReference type="ARBA" id="ARBA00023004"/>
    </source>
</evidence>
<evidence type="ECO:0000256" key="1">
    <source>
        <dbReference type="ARBA" id="ARBA00022448"/>
    </source>
</evidence>
<protein>
    <submittedName>
        <fullName evidence="7">Class III cytochrome C family protein</fullName>
    </submittedName>
</protein>
<evidence type="ECO:0000256" key="2">
    <source>
        <dbReference type="ARBA" id="ARBA00022617"/>
    </source>
</evidence>
<keyword evidence="4" id="KW-0249">Electron transport</keyword>
<evidence type="ECO:0000256" key="3">
    <source>
        <dbReference type="ARBA" id="ARBA00022723"/>
    </source>
</evidence>
<dbReference type="AlphaFoldDB" id="A0A1T4X615"/>
<dbReference type="InterPro" id="IPR036280">
    <property type="entry name" value="Multihaem_cyt_sf"/>
</dbReference>
<dbReference type="InterPro" id="IPR020942">
    <property type="entry name" value="Cyt_c_III_dom"/>
</dbReference>
<organism evidence="7 8">
    <name type="scientific">Paucidesulfovibrio gracilis DSM 16080</name>
    <dbReference type="NCBI Taxonomy" id="1121449"/>
    <lineage>
        <taxon>Bacteria</taxon>
        <taxon>Pseudomonadati</taxon>
        <taxon>Thermodesulfobacteriota</taxon>
        <taxon>Desulfovibrionia</taxon>
        <taxon>Desulfovibrionales</taxon>
        <taxon>Desulfovibrionaceae</taxon>
        <taxon>Paucidesulfovibrio</taxon>
    </lineage>
</organism>
<dbReference type="Gene3D" id="3.90.10.10">
    <property type="entry name" value="Cytochrome C3"/>
    <property type="match status" value="1"/>
</dbReference>
<dbReference type="GO" id="GO:0046872">
    <property type="term" value="F:metal ion binding"/>
    <property type="evidence" value="ECO:0007669"/>
    <property type="project" value="UniProtKB-KW"/>
</dbReference>
<keyword evidence="3" id="KW-0479">Metal-binding</keyword>
<keyword evidence="2" id="KW-0349">Heme</keyword>
<keyword evidence="5" id="KW-0408">Iron</keyword>
<dbReference type="RefSeq" id="WP_234990670.1">
    <property type="nucleotide sequence ID" value="NZ_FUYC01000007.1"/>
</dbReference>